<dbReference type="InterPro" id="IPR036890">
    <property type="entry name" value="HATPase_C_sf"/>
</dbReference>
<comment type="catalytic activity">
    <reaction evidence="1">
        <text>ATP + protein L-histidine = ADP + protein N-phospho-L-histidine.</text>
        <dbReference type="EC" id="2.7.13.3"/>
    </reaction>
</comment>
<dbReference type="GO" id="GO:0005886">
    <property type="term" value="C:plasma membrane"/>
    <property type="evidence" value="ECO:0007669"/>
    <property type="project" value="TreeGrafter"/>
</dbReference>
<dbReference type="PANTHER" id="PTHR43047:SF72">
    <property type="entry name" value="OSMOSENSING HISTIDINE PROTEIN KINASE SLN1"/>
    <property type="match status" value="1"/>
</dbReference>
<sequence length="463" mass="49897">MSVYDRIQIEARSDSEDRLISADEPLATLQARCGGKLPGAIAIPELRELVAKSRGYGLKLARPITAQDGVEVIRAWIEVSPLDGGCRIILRNWHATPLPPEPSDLTGRRKAEIDRALAELTARLDAGQNVLTVECEASDLMPVAKAMQAGIGRPWTDFVELGALSSQKPLHWRLLDGAEVIIKGSQRPWRASVLPQLGLEGETLGFELFLTSEVPMSGSDLVPEDQADQTVGPPKGDKARSALIGRELAPILRLPIARIIANAETIRTRRVGPLPEEYADYAGDIAAAGQHLLALIDDLSDMEVIEAEGFAPAADRIDLADLARRAAGILGVRAREKGITLQLPDVQEHLPAIGEFRRVLQVLLNLIGNAIRYTPENSTVSLQLTSCADRARIAVVDQGAGLSAEEASRVFNKFERLGRSGDGGSGLGLYISRRLARAMGGELTVESRLGHGTRFTLDLPKGG</sequence>
<dbReference type="RefSeq" id="WP_127710804.1">
    <property type="nucleotide sequence ID" value="NZ_SACO01000012.1"/>
</dbReference>
<dbReference type="Gene3D" id="3.30.565.10">
    <property type="entry name" value="Histidine kinase-like ATPase, C-terminal domain"/>
    <property type="match status" value="1"/>
</dbReference>
<evidence type="ECO:0000313" key="6">
    <source>
        <dbReference type="EMBL" id="RVU03792.1"/>
    </source>
</evidence>
<evidence type="ECO:0000256" key="2">
    <source>
        <dbReference type="ARBA" id="ARBA00012438"/>
    </source>
</evidence>
<evidence type="ECO:0000256" key="4">
    <source>
        <dbReference type="ARBA" id="ARBA00022777"/>
    </source>
</evidence>
<dbReference type="InterPro" id="IPR005467">
    <property type="entry name" value="His_kinase_dom"/>
</dbReference>
<dbReference type="EC" id="2.7.13.3" evidence="2"/>
<dbReference type="Gene3D" id="1.10.287.130">
    <property type="match status" value="1"/>
</dbReference>
<dbReference type="PROSITE" id="PS50109">
    <property type="entry name" value="HIS_KIN"/>
    <property type="match status" value="1"/>
</dbReference>
<dbReference type="Proteomes" id="UP000282837">
    <property type="component" value="Unassembled WGS sequence"/>
</dbReference>
<dbReference type="CDD" id="cd00075">
    <property type="entry name" value="HATPase"/>
    <property type="match status" value="1"/>
</dbReference>
<keyword evidence="4 6" id="KW-0418">Kinase</keyword>
<dbReference type="InterPro" id="IPR003594">
    <property type="entry name" value="HATPase_dom"/>
</dbReference>
<protein>
    <recommendedName>
        <fullName evidence="2">histidine kinase</fullName>
        <ecNumber evidence="2">2.7.13.3</ecNumber>
    </recommendedName>
</protein>
<reference evidence="6 7" key="1">
    <citation type="submission" date="2019-01" db="EMBL/GenBank/DDBJ databases">
        <authorList>
            <person name="Chen W.-M."/>
        </authorList>
    </citation>
    <scope>NUCLEOTIDE SEQUENCE [LARGE SCALE GENOMIC DNA]</scope>
    <source>
        <strain evidence="6 7">FSY-9</strain>
    </source>
</reference>
<keyword evidence="7" id="KW-1185">Reference proteome</keyword>
<dbReference type="InterPro" id="IPR004358">
    <property type="entry name" value="Sig_transdc_His_kin-like_C"/>
</dbReference>
<evidence type="ECO:0000256" key="3">
    <source>
        <dbReference type="ARBA" id="ARBA00022679"/>
    </source>
</evidence>
<dbReference type="GO" id="GO:0009927">
    <property type="term" value="F:histidine phosphotransfer kinase activity"/>
    <property type="evidence" value="ECO:0007669"/>
    <property type="project" value="TreeGrafter"/>
</dbReference>
<dbReference type="PANTHER" id="PTHR43047">
    <property type="entry name" value="TWO-COMPONENT HISTIDINE PROTEIN KINASE"/>
    <property type="match status" value="1"/>
</dbReference>
<name>A0A3S2VRH1_9SPHN</name>
<dbReference type="EMBL" id="SACO01000012">
    <property type="protein sequence ID" value="RVU03792.1"/>
    <property type="molecule type" value="Genomic_DNA"/>
</dbReference>
<comment type="caution">
    <text evidence="6">The sequence shown here is derived from an EMBL/GenBank/DDBJ whole genome shotgun (WGS) entry which is preliminary data.</text>
</comment>
<proteinExistence type="predicted"/>
<gene>
    <name evidence="6" type="ORF">EOE18_14560</name>
</gene>
<feature type="domain" description="Histidine kinase" evidence="5">
    <location>
        <begin position="247"/>
        <end position="463"/>
    </location>
</feature>
<dbReference type="SUPFAM" id="SSF47384">
    <property type="entry name" value="Homodimeric domain of signal transducing histidine kinase"/>
    <property type="match status" value="1"/>
</dbReference>
<dbReference type="SUPFAM" id="SSF55874">
    <property type="entry name" value="ATPase domain of HSP90 chaperone/DNA topoisomerase II/histidine kinase"/>
    <property type="match status" value="1"/>
</dbReference>
<keyword evidence="3" id="KW-0808">Transferase</keyword>
<evidence type="ECO:0000313" key="7">
    <source>
        <dbReference type="Proteomes" id="UP000282837"/>
    </source>
</evidence>
<dbReference type="InterPro" id="IPR036097">
    <property type="entry name" value="HisK_dim/P_sf"/>
</dbReference>
<dbReference type="AlphaFoldDB" id="A0A3S2VRH1"/>
<evidence type="ECO:0000256" key="1">
    <source>
        <dbReference type="ARBA" id="ARBA00000085"/>
    </source>
</evidence>
<dbReference type="GO" id="GO:0000155">
    <property type="term" value="F:phosphorelay sensor kinase activity"/>
    <property type="evidence" value="ECO:0007669"/>
    <property type="project" value="InterPro"/>
</dbReference>
<dbReference type="OrthoDB" id="7933832at2"/>
<dbReference type="PRINTS" id="PR00344">
    <property type="entry name" value="BCTRLSENSOR"/>
</dbReference>
<accession>A0A3S2VRH1</accession>
<dbReference type="Pfam" id="PF02518">
    <property type="entry name" value="HATPase_c"/>
    <property type="match status" value="1"/>
</dbReference>
<dbReference type="SMART" id="SM00387">
    <property type="entry name" value="HATPase_c"/>
    <property type="match status" value="1"/>
</dbReference>
<organism evidence="6 7">
    <name type="scientific">Novosphingobium umbonatum</name>
    <dbReference type="NCBI Taxonomy" id="1908524"/>
    <lineage>
        <taxon>Bacteria</taxon>
        <taxon>Pseudomonadati</taxon>
        <taxon>Pseudomonadota</taxon>
        <taxon>Alphaproteobacteria</taxon>
        <taxon>Sphingomonadales</taxon>
        <taxon>Sphingomonadaceae</taxon>
        <taxon>Novosphingobium</taxon>
    </lineage>
</organism>
<evidence type="ECO:0000259" key="5">
    <source>
        <dbReference type="PROSITE" id="PS50109"/>
    </source>
</evidence>